<keyword evidence="2" id="KW-1185">Reference proteome</keyword>
<name>A0A9Q3IVE6_9BASI</name>
<accession>A0A9Q3IVE6</accession>
<reference evidence="1" key="1">
    <citation type="submission" date="2021-03" db="EMBL/GenBank/DDBJ databases">
        <title>Draft genome sequence of rust myrtle Austropuccinia psidii MF-1, a brazilian biotype.</title>
        <authorList>
            <person name="Quecine M.C."/>
            <person name="Pachon D.M.R."/>
            <person name="Bonatelli M.L."/>
            <person name="Correr F.H."/>
            <person name="Franceschini L.M."/>
            <person name="Leite T.F."/>
            <person name="Margarido G.R.A."/>
            <person name="Almeida C.A."/>
            <person name="Ferrarezi J.A."/>
            <person name="Labate C.A."/>
        </authorList>
    </citation>
    <scope>NUCLEOTIDE SEQUENCE</scope>
    <source>
        <strain evidence="1">MF-1</strain>
    </source>
</reference>
<sequence>MPDRWHPRLLRLDCDSSQCTFSAVPGGRSRAGCDAISFNHWLSVFPDKWIQPRPSFCGQFSCAELYEAISETLVITGPLDWLLTKDPQHGHSFEAWIAVTQFMK</sequence>
<dbReference type="EMBL" id="AVOT02056355">
    <property type="protein sequence ID" value="MBW0550709.1"/>
    <property type="molecule type" value="Genomic_DNA"/>
</dbReference>
<evidence type="ECO:0000313" key="2">
    <source>
        <dbReference type="Proteomes" id="UP000765509"/>
    </source>
</evidence>
<organism evidence="1 2">
    <name type="scientific">Austropuccinia psidii MF-1</name>
    <dbReference type="NCBI Taxonomy" id="1389203"/>
    <lineage>
        <taxon>Eukaryota</taxon>
        <taxon>Fungi</taxon>
        <taxon>Dikarya</taxon>
        <taxon>Basidiomycota</taxon>
        <taxon>Pucciniomycotina</taxon>
        <taxon>Pucciniomycetes</taxon>
        <taxon>Pucciniales</taxon>
        <taxon>Sphaerophragmiaceae</taxon>
        <taxon>Austropuccinia</taxon>
    </lineage>
</organism>
<protein>
    <submittedName>
        <fullName evidence="1">Uncharacterized protein</fullName>
    </submittedName>
</protein>
<evidence type="ECO:0000313" key="1">
    <source>
        <dbReference type="EMBL" id="MBW0550709.1"/>
    </source>
</evidence>
<gene>
    <name evidence="1" type="ORF">O181_090424</name>
</gene>
<dbReference type="AlphaFoldDB" id="A0A9Q3IVE6"/>
<dbReference type="Proteomes" id="UP000765509">
    <property type="component" value="Unassembled WGS sequence"/>
</dbReference>
<proteinExistence type="predicted"/>
<comment type="caution">
    <text evidence="1">The sequence shown here is derived from an EMBL/GenBank/DDBJ whole genome shotgun (WGS) entry which is preliminary data.</text>
</comment>